<dbReference type="InterPro" id="IPR039068">
    <property type="entry name" value="PqqC-like"/>
</dbReference>
<evidence type="ECO:0008006" key="4">
    <source>
        <dbReference type="Google" id="ProtNLM"/>
    </source>
</evidence>
<keyword evidence="3" id="KW-1185">Reference proteome</keyword>
<dbReference type="KEGG" id="mmai:sS8_0257"/>
<dbReference type="RefSeq" id="WP_119628056.1">
    <property type="nucleotide sequence ID" value="NZ_AP017928.1"/>
</dbReference>
<evidence type="ECO:0000313" key="2">
    <source>
        <dbReference type="EMBL" id="BBA32225.1"/>
    </source>
</evidence>
<dbReference type="OrthoDB" id="9800756at2"/>
<dbReference type="PANTHER" id="PTHR40279:SF3">
    <property type="entry name" value="4-AMINOBENZOATE SYNTHASE"/>
    <property type="match status" value="1"/>
</dbReference>
<evidence type="ECO:0000313" key="3">
    <source>
        <dbReference type="Proteomes" id="UP000266313"/>
    </source>
</evidence>
<name>A0A286P3K3_9GAMM</name>
<organism evidence="2 3">
    <name type="scientific">Methylocaldum marinum</name>
    <dbReference type="NCBI Taxonomy" id="1432792"/>
    <lineage>
        <taxon>Bacteria</taxon>
        <taxon>Pseudomonadati</taxon>
        <taxon>Pseudomonadota</taxon>
        <taxon>Gammaproteobacteria</taxon>
        <taxon>Methylococcales</taxon>
        <taxon>Methylococcaceae</taxon>
        <taxon>Methylocaldum</taxon>
    </lineage>
</organism>
<dbReference type="Proteomes" id="UP000266313">
    <property type="component" value="Chromosome"/>
</dbReference>
<dbReference type="AlphaFoldDB" id="A0A286P3K3"/>
<dbReference type="Pfam" id="PF14518">
    <property type="entry name" value="Haem_oxygenas_2"/>
    <property type="match status" value="1"/>
</dbReference>
<proteinExistence type="predicted"/>
<dbReference type="EMBL" id="AP017928">
    <property type="protein sequence ID" value="BBA32225.1"/>
    <property type="molecule type" value="Genomic_DNA"/>
</dbReference>
<protein>
    <recommendedName>
        <fullName evidence="4">Iron-containing redox enzyme family protein</fullName>
    </recommendedName>
</protein>
<sequence length="343" mass="39036">MKINTKLPSALLEAEVDSVAAFKQALDRVLPKAESLAKRAFLDNDRQSWEEVQEALYVLNTDDMERLTDPASWQSILNKCIRNILENIQNSGRTPYQLKLKESYTCDRALQYLYEAATGHRINTHPLLIYMAENGLPQEVVRTFLDNYYVNNRLFHLHLATLCLNTPLHARHDLSTNLYDELGGDEAEMAHPLLFLRSYNSIGLSKVITPLAESMFLLNTKAAFSHLSSDYRKGFGGFGFIEITMPKQMRFILAGLERSGLPKADLIFWDLHITVDERHGDTWFDEMRELITTEEDANIIFDGGMRLLDARAAFYDGVWRYAQPLLGVQSTPRRAVACEVGAV</sequence>
<dbReference type="PANTHER" id="PTHR40279">
    <property type="entry name" value="PQQC-LIKE PROTEIN"/>
    <property type="match status" value="1"/>
</dbReference>
<dbReference type="InterPro" id="IPR016084">
    <property type="entry name" value="Haem_Oase-like_multi-hlx"/>
</dbReference>
<dbReference type="SUPFAM" id="SSF48613">
    <property type="entry name" value="Heme oxygenase-like"/>
    <property type="match status" value="1"/>
</dbReference>
<dbReference type="GO" id="GO:0016491">
    <property type="term" value="F:oxidoreductase activity"/>
    <property type="evidence" value="ECO:0007669"/>
    <property type="project" value="UniProtKB-KW"/>
</dbReference>
<dbReference type="Gene3D" id="1.20.910.10">
    <property type="entry name" value="Heme oxygenase-like"/>
    <property type="match status" value="1"/>
</dbReference>
<dbReference type="SMART" id="SM01236">
    <property type="entry name" value="Haem_oxygenase_2"/>
    <property type="match status" value="1"/>
</dbReference>
<reference evidence="2 3" key="1">
    <citation type="submission" date="2016-12" db="EMBL/GenBank/DDBJ databases">
        <title>Genome sequencing of Methylocaldum marinum.</title>
        <authorList>
            <person name="Takeuchi M."/>
            <person name="Kamagata Y."/>
            <person name="Hiraoka S."/>
            <person name="Oshima K."/>
            <person name="Hattori M."/>
            <person name="Iwasaki W."/>
        </authorList>
    </citation>
    <scope>NUCLEOTIDE SEQUENCE [LARGE SCALE GENOMIC DNA]</scope>
    <source>
        <strain evidence="2 3">S8</strain>
    </source>
</reference>
<accession>A0A286P3K3</accession>
<keyword evidence="1" id="KW-0560">Oxidoreductase</keyword>
<gene>
    <name evidence="2" type="ORF">sS8_0257</name>
</gene>
<evidence type="ECO:0000256" key="1">
    <source>
        <dbReference type="ARBA" id="ARBA00023002"/>
    </source>
</evidence>